<comment type="caution">
    <text evidence="3">The sequence shown here is derived from an EMBL/GenBank/DDBJ whole genome shotgun (WGS) entry which is preliminary data.</text>
</comment>
<feature type="compositionally biased region" description="Polar residues" evidence="1">
    <location>
        <begin position="109"/>
        <end position="121"/>
    </location>
</feature>
<proteinExistence type="predicted"/>
<evidence type="ECO:0000256" key="1">
    <source>
        <dbReference type="SAM" id="MobiDB-lite"/>
    </source>
</evidence>
<dbReference type="GeneID" id="30009340"/>
<accession>A0A178ZK47</accession>
<dbReference type="AlphaFoldDB" id="A0A178ZK47"/>
<gene>
    <name evidence="3" type="ORF">AYL99_05172</name>
</gene>
<dbReference type="InterPro" id="IPR009057">
    <property type="entry name" value="Homeodomain-like_sf"/>
</dbReference>
<dbReference type="SUPFAM" id="SSF46689">
    <property type="entry name" value="Homeodomain-like"/>
    <property type="match status" value="1"/>
</dbReference>
<keyword evidence="4" id="KW-1185">Reference proteome</keyword>
<dbReference type="InterPro" id="IPR015010">
    <property type="entry name" value="TERF2IP_Myb"/>
</dbReference>
<name>A0A178ZK47_9EURO</name>
<feature type="domain" description="TERF2-interacting telomeric protein 1 Myb" evidence="2">
    <location>
        <begin position="58"/>
        <end position="107"/>
    </location>
</feature>
<organism evidence="3 4">
    <name type="scientific">Fonsecaea erecta</name>
    <dbReference type="NCBI Taxonomy" id="1367422"/>
    <lineage>
        <taxon>Eukaryota</taxon>
        <taxon>Fungi</taxon>
        <taxon>Dikarya</taxon>
        <taxon>Ascomycota</taxon>
        <taxon>Pezizomycotina</taxon>
        <taxon>Eurotiomycetes</taxon>
        <taxon>Chaetothyriomycetidae</taxon>
        <taxon>Chaetothyriales</taxon>
        <taxon>Herpotrichiellaceae</taxon>
        <taxon>Fonsecaea</taxon>
    </lineage>
</organism>
<evidence type="ECO:0000313" key="3">
    <source>
        <dbReference type="EMBL" id="OAP60170.1"/>
    </source>
</evidence>
<dbReference type="Gene3D" id="1.10.10.60">
    <property type="entry name" value="Homeodomain-like"/>
    <property type="match status" value="1"/>
</dbReference>
<feature type="region of interest" description="Disordered" evidence="1">
    <location>
        <begin position="40"/>
        <end position="59"/>
    </location>
</feature>
<dbReference type="EMBL" id="LVYI01000004">
    <property type="protein sequence ID" value="OAP60170.1"/>
    <property type="molecule type" value="Genomic_DNA"/>
</dbReference>
<sequence>MEGSASSKYARSDEEKLARLNDTGVRVAAGRLVNIFEEPTDVGRPIEPGPRRKTHRDFTPEDDATLFALLGAAEKEDLQRGNKIFQQLEALRPNHSWQAYENRFRKNKTMSGEQIDEQQPWSGPWPGLYDDAGGDQTHSPPPRPTGRSTTAPTDRTDSTRGYSSLRADTMRNIYARLAVENEEALRDLLRDDDIAGHVHEYRRDHLLHAQAHDASRVAGDVAVGKSVAGRSQHEWKTSYVRAELRKPQSRFATAAVDKSSWTADDHDARFMVQVCRGAMAGKGPWGFLGGRITATSCANERSG</sequence>
<dbReference type="RefSeq" id="XP_018693537.1">
    <property type="nucleotide sequence ID" value="XM_018836684.1"/>
</dbReference>
<evidence type="ECO:0000259" key="2">
    <source>
        <dbReference type="Pfam" id="PF08914"/>
    </source>
</evidence>
<feature type="region of interest" description="Disordered" evidence="1">
    <location>
        <begin position="109"/>
        <end position="164"/>
    </location>
</feature>
<reference evidence="3 4" key="1">
    <citation type="submission" date="2016-04" db="EMBL/GenBank/DDBJ databases">
        <title>Draft genome of Fonsecaea erecta CBS 125763.</title>
        <authorList>
            <person name="Weiss V.A."/>
            <person name="Vicente V.A."/>
            <person name="Raittz R.T."/>
            <person name="Moreno L.F."/>
            <person name="De Souza E.M."/>
            <person name="Pedrosa F.O."/>
            <person name="Steffens M.B."/>
            <person name="Faoro H."/>
            <person name="Tadra-Sfeir M.Z."/>
            <person name="Najafzadeh M.J."/>
            <person name="Felipe M.S."/>
            <person name="Teixeira M."/>
            <person name="Sun J."/>
            <person name="Xi L."/>
            <person name="Gomes R."/>
            <person name="De Azevedo C.M."/>
            <person name="Salgado C.G."/>
            <person name="Da Silva M.B."/>
            <person name="Nascimento M.F."/>
            <person name="Queiroz-Telles F."/>
            <person name="Attili D.S."/>
            <person name="Gorbushina A."/>
        </authorList>
    </citation>
    <scope>NUCLEOTIDE SEQUENCE [LARGE SCALE GENOMIC DNA]</scope>
    <source>
        <strain evidence="3 4">CBS 125763</strain>
    </source>
</reference>
<dbReference type="OrthoDB" id="4161214at2759"/>
<dbReference type="CDD" id="cd11655">
    <property type="entry name" value="rap1_myb-like"/>
    <property type="match status" value="1"/>
</dbReference>
<evidence type="ECO:0000313" key="4">
    <source>
        <dbReference type="Proteomes" id="UP000078343"/>
    </source>
</evidence>
<dbReference type="Proteomes" id="UP000078343">
    <property type="component" value="Unassembled WGS sequence"/>
</dbReference>
<protein>
    <recommendedName>
        <fullName evidence="2">TERF2-interacting telomeric protein 1 Myb domain-containing protein</fullName>
    </recommendedName>
</protein>
<dbReference type="Pfam" id="PF08914">
    <property type="entry name" value="Myb_Rap1"/>
    <property type="match status" value="1"/>
</dbReference>